<gene>
    <name evidence="1" type="ORF">ENV41_03880</name>
</gene>
<dbReference type="AlphaFoldDB" id="A0A7V3N4P9"/>
<evidence type="ECO:0000313" key="1">
    <source>
        <dbReference type="EMBL" id="HFZ09251.1"/>
    </source>
</evidence>
<organism evidence="1">
    <name type="scientific">candidate division CPR3 bacterium</name>
    <dbReference type="NCBI Taxonomy" id="2268181"/>
    <lineage>
        <taxon>Bacteria</taxon>
        <taxon>Bacteria division CPR3</taxon>
    </lineage>
</organism>
<name>A0A7V3N4P9_UNCC3</name>
<comment type="caution">
    <text evidence="1">The sequence shown here is derived from an EMBL/GenBank/DDBJ whole genome shotgun (WGS) entry which is preliminary data.</text>
</comment>
<protein>
    <submittedName>
        <fullName evidence="1">Uncharacterized protein</fullName>
    </submittedName>
</protein>
<reference evidence="1" key="1">
    <citation type="journal article" date="2020" name="mSystems">
        <title>Genome- and Community-Level Interaction Insights into Carbon Utilization and Element Cycling Functions of Hydrothermarchaeota in Hydrothermal Sediment.</title>
        <authorList>
            <person name="Zhou Z."/>
            <person name="Liu Y."/>
            <person name="Xu W."/>
            <person name="Pan J."/>
            <person name="Luo Z.H."/>
            <person name="Li M."/>
        </authorList>
    </citation>
    <scope>NUCLEOTIDE SEQUENCE [LARGE SCALE GENOMIC DNA]</scope>
    <source>
        <strain evidence="1">SpSt-757</strain>
    </source>
</reference>
<dbReference type="EMBL" id="DTGG01000121">
    <property type="protein sequence ID" value="HFZ09251.1"/>
    <property type="molecule type" value="Genomic_DNA"/>
</dbReference>
<accession>A0A7V3N4P9</accession>
<proteinExistence type="predicted"/>
<sequence>MRTIYTDHTILTQDRKYTFLSTDATAGATSISVQSIKGFESTAQILLIGELGNEKTEFAYPSHATAPSGSTIYLYGNLAFDHPQDTKVYVVDWDKIEVFHASTIAGAKSILGTITIQVDLKESLYKDTTQNSGYYFTRFFDSVNELTSDYSDPIPYTGYGDNTVFMIKKRALDSCNETIGDLITHEFLNEALWQARREYHKAPGKRPFRRKFGVDIGNVTTGMYRIAVPSDLEKPYTAENIYKVGIGTEKACEYYDKKEFDDDYEGVAHTTLDRAYTVGDQDLWCKDVRDFDDSGSVTIENDVIEYSAKGVSGGTLRISASGSYNHDAETDVWQNASFGLPDKFTVFVDSEGSACIYFNRPIETTYVNQNIWCDYYRTLVDYDSDADELDEPEYDMYIPYLAFRIKQRKNKGLQPLDDPDFILWTTRKNEALQKEYLGTEVKFKPDVRHLPLP</sequence>